<organism evidence="1 2">
    <name type="scientific">Ditylenchus dipsaci</name>
    <dbReference type="NCBI Taxonomy" id="166011"/>
    <lineage>
        <taxon>Eukaryota</taxon>
        <taxon>Metazoa</taxon>
        <taxon>Ecdysozoa</taxon>
        <taxon>Nematoda</taxon>
        <taxon>Chromadorea</taxon>
        <taxon>Rhabditida</taxon>
        <taxon>Tylenchina</taxon>
        <taxon>Tylenchomorpha</taxon>
        <taxon>Sphaerularioidea</taxon>
        <taxon>Anguinidae</taxon>
        <taxon>Anguininae</taxon>
        <taxon>Ditylenchus</taxon>
    </lineage>
</organism>
<reference evidence="2" key="1">
    <citation type="submission" date="2022-11" db="UniProtKB">
        <authorList>
            <consortium name="WormBaseParasite"/>
        </authorList>
    </citation>
    <scope>IDENTIFICATION</scope>
</reference>
<dbReference type="WBParaSite" id="jg3667">
    <property type="protein sequence ID" value="jg3667"/>
    <property type="gene ID" value="jg3667"/>
</dbReference>
<dbReference type="AlphaFoldDB" id="A0A915E7J5"/>
<protein>
    <submittedName>
        <fullName evidence="2">Uncharacterized protein</fullName>
    </submittedName>
</protein>
<evidence type="ECO:0000313" key="2">
    <source>
        <dbReference type="WBParaSite" id="jg3667"/>
    </source>
</evidence>
<accession>A0A915E7J5</accession>
<evidence type="ECO:0000313" key="1">
    <source>
        <dbReference type="Proteomes" id="UP000887574"/>
    </source>
</evidence>
<dbReference type="Proteomes" id="UP000887574">
    <property type="component" value="Unplaced"/>
</dbReference>
<name>A0A915E7J5_9BILA</name>
<proteinExistence type="predicted"/>
<sequence length="168" mass="17855">MTCSAPPLTLAPDASIGSVFVHPAPRLLSKLAYQSTHGLESSATNPIPSPPVPASPIAVTTELWLPTSTDYLHKSSVFAPPRLQCPYPTIKLQFASRTPNVPQIFVPDNSNNTCSRLNPSHSNTPTYRSINSECMALTAALVVPFAATQCACLWMGQLSPKAAANNAL</sequence>
<keyword evidence="1" id="KW-1185">Reference proteome</keyword>